<dbReference type="AlphaFoldDB" id="A0A2H0RKM5"/>
<feature type="compositionally biased region" description="Low complexity" evidence="1">
    <location>
        <begin position="35"/>
        <end position="49"/>
    </location>
</feature>
<sequence>MKEDASTLTWAQNDKQQSELLAQIAGDLRNGNSVQKTETQESSSTSSKTAGGQGDKNNALEGRSYKTKISGDELDSLPSGYHVEELGEPEPALSDAELLADAKRELEASEFQDKIAQALARGERLQVKVKRTNGNIEDDWFVGGWNSRSGSYDVLKPEGEGSKKFLHKPATLADLIRWEGMLVTGSVPVEVVTPKPPSLDSVAEGGKSAIETTETETDDEKAERLRQKLVKDGLVADRDPNAPVSDAGQDEESLKDKQRKELSKSRKDDRDMEALRRNQFREMATNRLEAGLRRLRDLQKNLDTLPDGAPQIQQTTLIDAIAKHRQNELLPQYREVLSNYAGHKPEELGDVDRRLLEDVRQNIEEIEGEVAMAEVEVMREVGRERSRAIHTTLKRGIYEIRVRTFQETQSPAPELSAELQGKIDEVLERTLALTIEIQREGMEGTLSHGDAGVQREIIAVANTKLYELTKEAQLLKHKAAVEIQRVSQMSKLESAGKWTKEFVIKSAERYRDLKPRSLKLIIAAGLGITTVGGAAMGGATGWAIFTAGFTTKRVLGTISAYFLTSAVVKWDQKRVAAKTGRELDDSDEKRRIILAGAMAIAVGMLPMMDSADAMSSSEATANKLGSVMTSISDWWSGAGTVAEGASGVVVDLTNPGSVVDNLPPTTYAEAMRDVNENNSLARMFGDSMKPGSGGVFEPLPPEAESIVSDTGGSGAVDLDQARMDTGFGDLPLPSVAPDAGSPILETVTDMPVEEQPVVAPTPPEMPQSAPVGAETVVDAQDGASAESGATESQAITTEASTASQEVAPTPEYKEFAPASDKWGGLREQIKAYAEANHIELPSEKGVNNMIGNMLAHPGENYNGDQMKDIFGRAGERFGMMGEAVEGSAPNVEISYTDLPPEGEESTVPVVPEAVGGAETAVSEPQTVSEMLSEKTAETYKDGRSMLESLQSAGAEHFRNLPEGLASADTADKVKYFMDKDLGAIFNPNDVLNGDWQEKSKLWNDAKGLLANKIGEVSGSNVITHPFKLLNGFVNKMIELGQIPGDSETMEAFAKRAIGNLAEGRS</sequence>
<protein>
    <submittedName>
        <fullName evidence="2">Uncharacterized protein</fullName>
    </submittedName>
</protein>
<evidence type="ECO:0000256" key="1">
    <source>
        <dbReference type="SAM" id="MobiDB-lite"/>
    </source>
</evidence>
<reference evidence="2 3" key="1">
    <citation type="submission" date="2017-09" db="EMBL/GenBank/DDBJ databases">
        <title>Depth-based differentiation of microbial function through sediment-hosted aquifers and enrichment of novel symbionts in the deep terrestrial subsurface.</title>
        <authorList>
            <person name="Probst A.J."/>
            <person name="Ladd B."/>
            <person name="Jarett J.K."/>
            <person name="Geller-Mcgrath D.E."/>
            <person name="Sieber C.M."/>
            <person name="Emerson J.B."/>
            <person name="Anantharaman K."/>
            <person name="Thomas B.C."/>
            <person name="Malmstrom R."/>
            <person name="Stieglmeier M."/>
            <person name="Klingl A."/>
            <person name="Woyke T."/>
            <person name="Ryan C.M."/>
            <person name="Banfield J.F."/>
        </authorList>
    </citation>
    <scope>NUCLEOTIDE SEQUENCE [LARGE SCALE GENOMIC DNA]</scope>
    <source>
        <strain evidence="2">CG10_big_fil_rev_8_21_14_0_10_45_14</strain>
    </source>
</reference>
<organism evidence="2 3">
    <name type="scientific">Candidatus Vogelbacteria bacterium CG10_big_fil_rev_8_21_14_0_10_45_14</name>
    <dbReference type="NCBI Taxonomy" id="1975042"/>
    <lineage>
        <taxon>Bacteria</taxon>
        <taxon>Candidatus Vogeliibacteriota</taxon>
    </lineage>
</organism>
<comment type="caution">
    <text evidence="2">The sequence shown here is derived from an EMBL/GenBank/DDBJ whole genome shotgun (WGS) entry which is preliminary data.</text>
</comment>
<dbReference type="Proteomes" id="UP000230833">
    <property type="component" value="Unassembled WGS sequence"/>
</dbReference>
<dbReference type="EMBL" id="PCYL01000038">
    <property type="protein sequence ID" value="PIR46564.1"/>
    <property type="molecule type" value="Genomic_DNA"/>
</dbReference>
<feature type="compositionally biased region" description="Basic and acidic residues" evidence="1">
    <location>
        <begin position="252"/>
        <end position="271"/>
    </location>
</feature>
<feature type="region of interest" description="Disordered" evidence="1">
    <location>
        <begin position="781"/>
        <end position="817"/>
    </location>
</feature>
<evidence type="ECO:0000313" key="2">
    <source>
        <dbReference type="EMBL" id="PIR46564.1"/>
    </source>
</evidence>
<gene>
    <name evidence="2" type="ORF">COV07_03605</name>
</gene>
<feature type="compositionally biased region" description="Polar residues" evidence="1">
    <location>
        <begin position="787"/>
        <end position="806"/>
    </location>
</feature>
<name>A0A2H0RKM5_9BACT</name>
<feature type="compositionally biased region" description="Basic and acidic residues" evidence="1">
    <location>
        <begin position="221"/>
        <end position="240"/>
    </location>
</feature>
<proteinExistence type="predicted"/>
<feature type="region of interest" description="Disordered" evidence="1">
    <location>
        <begin position="190"/>
        <end position="271"/>
    </location>
</feature>
<evidence type="ECO:0000313" key="3">
    <source>
        <dbReference type="Proteomes" id="UP000230833"/>
    </source>
</evidence>
<feature type="region of interest" description="Disordered" evidence="1">
    <location>
        <begin position="26"/>
        <end position="88"/>
    </location>
</feature>
<accession>A0A2H0RKM5</accession>